<gene>
    <name evidence="1" type="ORF">YC6258_02315</name>
</gene>
<keyword evidence="2" id="KW-1185">Reference proteome</keyword>
<dbReference type="Proteomes" id="UP000032266">
    <property type="component" value="Chromosome"/>
</dbReference>
<sequence>MTQELERYRSGLSTTSPGIVYILSKHTVSKITVSSDFPADKLISSKNLHTLY</sequence>
<dbReference type="STRING" id="1445510.YC6258_02315"/>
<reference evidence="1 2" key="1">
    <citation type="submission" date="2014-01" db="EMBL/GenBank/DDBJ databases">
        <title>Full genme sequencing of cellulolytic bacterium Gynuella sunshinyii YC6258T gen. nov., sp. nov.</title>
        <authorList>
            <person name="Khan H."/>
            <person name="Chung E.J."/>
            <person name="Chung Y.R."/>
        </authorList>
    </citation>
    <scope>NUCLEOTIDE SEQUENCE [LARGE SCALE GENOMIC DNA]</scope>
    <source>
        <strain evidence="1 2">YC6258</strain>
    </source>
</reference>
<accession>A0A0C5VLX2</accession>
<evidence type="ECO:0000313" key="2">
    <source>
        <dbReference type="Proteomes" id="UP000032266"/>
    </source>
</evidence>
<name>A0A0C5VLX2_9GAMM</name>
<evidence type="ECO:0000313" key="1">
    <source>
        <dbReference type="EMBL" id="AJQ94353.1"/>
    </source>
</evidence>
<dbReference type="HOGENOM" id="CLU_3080407_0_0_6"/>
<dbReference type="KEGG" id="gsn:YC6258_02315"/>
<organism evidence="1 2">
    <name type="scientific">Gynuella sunshinyii YC6258</name>
    <dbReference type="NCBI Taxonomy" id="1445510"/>
    <lineage>
        <taxon>Bacteria</taxon>
        <taxon>Pseudomonadati</taxon>
        <taxon>Pseudomonadota</taxon>
        <taxon>Gammaproteobacteria</taxon>
        <taxon>Oceanospirillales</taxon>
        <taxon>Saccharospirillaceae</taxon>
        <taxon>Gynuella</taxon>
    </lineage>
</organism>
<proteinExistence type="predicted"/>
<protein>
    <submittedName>
        <fullName evidence="1">Uncharacterized protein</fullName>
    </submittedName>
</protein>
<dbReference type="AlphaFoldDB" id="A0A0C5VLX2"/>
<dbReference type="EMBL" id="CP007142">
    <property type="protein sequence ID" value="AJQ94353.1"/>
    <property type="molecule type" value="Genomic_DNA"/>
</dbReference>